<dbReference type="GO" id="GO:0004352">
    <property type="term" value="F:glutamate dehydrogenase (NAD+) activity"/>
    <property type="evidence" value="ECO:0007669"/>
    <property type="project" value="TreeGrafter"/>
</dbReference>
<dbReference type="Gramene" id="CDF36480">
    <property type="protein sequence ID" value="CDF36480"/>
    <property type="gene ID" value="CHC_T00010235001"/>
</dbReference>
<dbReference type="GeneID" id="17324017"/>
<dbReference type="Gene3D" id="3.40.50.720">
    <property type="entry name" value="NAD(P)-binding Rossmann-like Domain"/>
    <property type="match status" value="1"/>
</dbReference>
<dbReference type="STRING" id="2769.R7QGG3"/>
<evidence type="ECO:0000256" key="3">
    <source>
        <dbReference type="ARBA" id="ARBA00047867"/>
    </source>
</evidence>
<evidence type="ECO:0000256" key="1">
    <source>
        <dbReference type="ARBA" id="ARBA00006382"/>
    </source>
</evidence>
<dbReference type="SMART" id="SM00839">
    <property type="entry name" value="ELFV_dehydrog"/>
    <property type="match status" value="1"/>
</dbReference>
<dbReference type="PIRSF" id="PIRSF000185">
    <property type="entry name" value="Glu_DH"/>
    <property type="match status" value="1"/>
</dbReference>
<dbReference type="Pfam" id="PF00208">
    <property type="entry name" value="ELFV_dehydrog"/>
    <property type="match status" value="1"/>
</dbReference>
<keyword evidence="7" id="KW-0520">NAD</keyword>
<dbReference type="SUPFAM" id="SSF51735">
    <property type="entry name" value="NAD(P)-binding Rossmann-fold domains"/>
    <property type="match status" value="1"/>
</dbReference>
<evidence type="ECO:0000313" key="12">
    <source>
        <dbReference type="Proteomes" id="UP000012073"/>
    </source>
</evidence>
<feature type="site" description="Important for catalysis" evidence="8">
    <location>
        <position position="213"/>
    </location>
</feature>
<feature type="binding site" evidence="7">
    <location>
        <position position="299"/>
    </location>
    <ligand>
        <name>NAD(+)</name>
        <dbReference type="ChEBI" id="CHEBI:57540"/>
    </ligand>
</feature>
<evidence type="ECO:0000256" key="6">
    <source>
        <dbReference type="PIRSR" id="PIRSR000185-1"/>
    </source>
</evidence>
<keyword evidence="7" id="KW-0547">Nucleotide-binding</keyword>
<dbReference type="Gene3D" id="3.40.50.10860">
    <property type="entry name" value="Leucine Dehydrogenase, chain A, domain 1"/>
    <property type="match status" value="1"/>
</dbReference>
<dbReference type="EMBL" id="HG001780">
    <property type="protein sequence ID" value="CDF36480.1"/>
    <property type="molecule type" value="Genomic_DNA"/>
</dbReference>
<proteinExistence type="inferred from homology"/>
<dbReference type="RefSeq" id="XP_005716299.1">
    <property type="nucleotide sequence ID" value="XM_005716242.1"/>
</dbReference>
<dbReference type="Pfam" id="PF02812">
    <property type="entry name" value="ELFV_dehydrog_N"/>
    <property type="match status" value="1"/>
</dbReference>
<dbReference type="InterPro" id="IPR046346">
    <property type="entry name" value="Aminoacid_DH-like_N_sf"/>
</dbReference>
<dbReference type="OrthoDB" id="6718861at2759"/>
<dbReference type="GO" id="GO:0005739">
    <property type="term" value="C:mitochondrion"/>
    <property type="evidence" value="ECO:0007669"/>
    <property type="project" value="TreeGrafter"/>
</dbReference>
<dbReference type="PANTHER" id="PTHR11606">
    <property type="entry name" value="GLUTAMATE DEHYDROGENASE"/>
    <property type="match status" value="1"/>
</dbReference>
<comment type="catalytic activity">
    <reaction evidence="4">
        <text>L-glutamate + NADP(+) + H2O = 2-oxoglutarate + NH4(+) + NADPH + H(+)</text>
        <dbReference type="Rhea" id="RHEA:11612"/>
        <dbReference type="ChEBI" id="CHEBI:15377"/>
        <dbReference type="ChEBI" id="CHEBI:15378"/>
        <dbReference type="ChEBI" id="CHEBI:16810"/>
        <dbReference type="ChEBI" id="CHEBI:28938"/>
        <dbReference type="ChEBI" id="CHEBI:29985"/>
        <dbReference type="ChEBI" id="CHEBI:57783"/>
        <dbReference type="ChEBI" id="CHEBI:58349"/>
        <dbReference type="EC" id="1.4.1.3"/>
    </reaction>
</comment>
<dbReference type="Proteomes" id="UP000012073">
    <property type="component" value="Unassembled WGS sequence"/>
</dbReference>
<dbReference type="CDD" id="cd01076">
    <property type="entry name" value="NAD_bind_1_Glu_DH"/>
    <property type="match status" value="1"/>
</dbReference>
<feature type="active site" description="Proton donor" evidence="6">
    <location>
        <position position="171"/>
    </location>
</feature>
<evidence type="ECO:0000256" key="4">
    <source>
        <dbReference type="ARBA" id="ARBA00048577"/>
    </source>
</evidence>
<gene>
    <name evidence="11" type="ORF">CHC_T00010235001</name>
</gene>
<dbReference type="SUPFAM" id="SSF53223">
    <property type="entry name" value="Aminoacid dehydrogenase-like, N-terminal domain"/>
    <property type="match status" value="1"/>
</dbReference>
<dbReference type="PANTHER" id="PTHR11606:SF13">
    <property type="entry name" value="GLUTAMATE DEHYDROGENASE 1, MITOCHONDRIAL"/>
    <property type="match status" value="1"/>
</dbReference>
<dbReference type="KEGG" id="ccp:CHC_T00010235001"/>
<dbReference type="InterPro" id="IPR036291">
    <property type="entry name" value="NAD(P)-bd_dom_sf"/>
</dbReference>
<dbReference type="PRINTS" id="PR00082">
    <property type="entry name" value="GLFDHDRGNASE"/>
</dbReference>
<evidence type="ECO:0000256" key="7">
    <source>
        <dbReference type="PIRSR" id="PIRSR000185-2"/>
    </source>
</evidence>
<evidence type="ECO:0000256" key="8">
    <source>
        <dbReference type="PIRSR" id="PIRSR000185-3"/>
    </source>
</evidence>
<evidence type="ECO:0000259" key="10">
    <source>
        <dbReference type="SMART" id="SM00839"/>
    </source>
</evidence>
<dbReference type="InterPro" id="IPR033922">
    <property type="entry name" value="NAD_bind_Glu_DH"/>
</dbReference>
<dbReference type="InterPro" id="IPR014362">
    <property type="entry name" value="Glu_DH"/>
</dbReference>
<organism evidence="11 12">
    <name type="scientific">Chondrus crispus</name>
    <name type="common">Carrageen Irish moss</name>
    <name type="synonym">Polymorpha crispa</name>
    <dbReference type="NCBI Taxonomy" id="2769"/>
    <lineage>
        <taxon>Eukaryota</taxon>
        <taxon>Rhodophyta</taxon>
        <taxon>Florideophyceae</taxon>
        <taxon>Rhodymeniophycidae</taxon>
        <taxon>Gigartinales</taxon>
        <taxon>Gigartinaceae</taxon>
        <taxon>Chondrus</taxon>
    </lineage>
</organism>
<dbReference type="GO" id="GO:0006538">
    <property type="term" value="P:L-glutamate catabolic process"/>
    <property type="evidence" value="ECO:0007669"/>
    <property type="project" value="TreeGrafter"/>
</dbReference>
<feature type="binding site" evidence="7">
    <location>
        <position position="259"/>
    </location>
    <ligand>
        <name>NAD(+)</name>
        <dbReference type="ChEBI" id="CHEBI:57540"/>
    </ligand>
</feature>
<dbReference type="GO" id="GO:0000166">
    <property type="term" value="F:nucleotide binding"/>
    <property type="evidence" value="ECO:0007669"/>
    <property type="project" value="UniProtKB-KW"/>
</dbReference>
<keyword evidence="2 5" id="KW-0560">Oxidoreductase</keyword>
<keyword evidence="12" id="KW-1185">Reference proteome</keyword>
<accession>R7QGG3</accession>
<comment type="similarity">
    <text evidence="1 5 9">Belongs to the Glu/Leu/Phe/Val dehydrogenases family.</text>
</comment>
<dbReference type="AlphaFoldDB" id="R7QGG3"/>
<evidence type="ECO:0000313" key="11">
    <source>
        <dbReference type="EMBL" id="CDF36480.1"/>
    </source>
</evidence>
<evidence type="ECO:0000256" key="9">
    <source>
        <dbReference type="RuleBase" id="RU004417"/>
    </source>
</evidence>
<feature type="domain" description="Glutamate/phenylalanine/leucine/valine/L-tryptophan dehydrogenase C-terminal" evidence="10">
    <location>
        <begin position="252"/>
        <end position="502"/>
    </location>
</feature>
<reference evidence="12" key="1">
    <citation type="journal article" date="2013" name="Proc. Natl. Acad. Sci. U.S.A.">
        <title>Genome structure and metabolic features in the red seaweed Chondrus crispus shed light on evolution of the Archaeplastida.</title>
        <authorList>
            <person name="Collen J."/>
            <person name="Porcel B."/>
            <person name="Carre W."/>
            <person name="Ball S.G."/>
            <person name="Chaparro C."/>
            <person name="Tonon T."/>
            <person name="Barbeyron T."/>
            <person name="Michel G."/>
            <person name="Noel B."/>
            <person name="Valentin K."/>
            <person name="Elias M."/>
            <person name="Artiguenave F."/>
            <person name="Arun A."/>
            <person name="Aury J.M."/>
            <person name="Barbosa-Neto J.F."/>
            <person name="Bothwell J.H."/>
            <person name="Bouget F.Y."/>
            <person name="Brillet L."/>
            <person name="Cabello-Hurtado F."/>
            <person name="Capella-Gutierrez S."/>
            <person name="Charrier B."/>
            <person name="Cladiere L."/>
            <person name="Cock J.M."/>
            <person name="Coelho S.M."/>
            <person name="Colleoni C."/>
            <person name="Czjzek M."/>
            <person name="Da Silva C."/>
            <person name="Delage L."/>
            <person name="Denoeud F."/>
            <person name="Deschamps P."/>
            <person name="Dittami S.M."/>
            <person name="Gabaldon T."/>
            <person name="Gachon C.M."/>
            <person name="Groisillier A."/>
            <person name="Herve C."/>
            <person name="Jabbari K."/>
            <person name="Katinka M."/>
            <person name="Kloareg B."/>
            <person name="Kowalczyk N."/>
            <person name="Labadie K."/>
            <person name="Leblanc C."/>
            <person name="Lopez P.J."/>
            <person name="McLachlan D.H."/>
            <person name="Meslet-Cladiere L."/>
            <person name="Moustafa A."/>
            <person name="Nehr Z."/>
            <person name="Nyvall Collen P."/>
            <person name="Panaud O."/>
            <person name="Partensky F."/>
            <person name="Poulain J."/>
            <person name="Rensing S.A."/>
            <person name="Rousvoal S."/>
            <person name="Samson G."/>
            <person name="Symeonidi A."/>
            <person name="Weissenbach J."/>
            <person name="Zambounis A."/>
            <person name="Wincker P."/>
            <person name="Boyen C."/>
        </authorList>
    </citation>
    <scope>NUCLEOTIDE SEQUENCE [LARGE SCALE GENOMIC DNA]</scope>
    <source>
        <strain evidence="12">cv. Stackhouse</strain>
    </source>
</reference>
<comment type="catalytic activity">
    <reaction evidence="3">
        <text>L-glutamate + NAD(+) + H2O = 2-oxoglutarate + NH4(+) + NADH + H(+)</text>
        <dbReference type="Rhea" id="RHEA:15133"/>
        <dbReference type="ChEBI" id="CHEBI:15377"/>
        <dbReference type="ChEBI" id="CHEBI:15378"/>
        <dbReference type="ChEBI" id="CHEBI:16810"/>
        <dbReference type="ChEBI" id="CHEBI:28938"/>
        <dbReference type="ChEBI" id="CHEBI:29985"/>
        <dbReference type="ChEBI" id="CHEBI:57540"/>
        <dbReference type="ChEBI" id="CHEBI:57945"/>
        <dbReference type="EC" id="1.4.1.3"/>
    </reaction>
</comment>
<dbReference type="InterPro" id="IPR006097">
    <property type="entry name" value="Glu/Leu/Phe/Val/Trp_DH_dimer"/>
</dbReference>
<protein>
    <recommendedName>
        <fullName evidence="5">Glutamate dehydrogenase</fullName>
    </recommendedName>
</protein>
<evidence type="ECO:0000256" key="5">
    <source>
        <dbReference type="PIRNR" id="PIRNR000185"/>
    </source>
</evidence>
<name>R7QGG3_CHOCR</name>
<sequence length="505" mass="54682">MLLRARPALGALAPRVTASVAHPLSAVASRFAPTASCAPASRFARFQQTIASAVEEPPAVEELPAPEPHQTFLESVDLFFQRAAHLTNISPGLLDIIRACNSVVEFQFPIRRDDQSTQVLTGYRAQHSTHILPTKGGIRYAADVSLEEVKALAALMTLKCALVEVPFGGAKGGVCIDRRDYSITEIERITRRFTHELHARNLIGSGKDVPAPDYGTGPQEMSWIRDTFSQLNPGHMFTAGCVTGKPVGHGGIRGRESATGLGVFYAIRSILGHDSALRKTGIASPGVKGKTFVLQGFGNVGYWSAKFIHEDGGKFIAVAERDGILYDPERGISIPALQKHMLDTKGCIEGFTNEGSPSLSIIADPSMFLSIDCDVLIPAALESVIHKDNVHLVKAKIIAEAANGPITADADEILNKRGDTVIIPDLLANSMGVMCSYVEWTKNMTGMRLGRLTKRFEESHGHTMIAATDQVLQISEEKNCSLRDAAYIKSLEAIADTYRRAGQWP</sequence>
<dbReference type="OMA" id="WMVYKCA"/>
<feature type="binding site" evidence="7">
    <location>
        <position position="436"/>
    </location>
    <ligand>
        <name>substrate</name>
    </ligand>
</feature>
<evidence type="ECO:0000256" key="2">
    <source>
        <dbReference type="ARBA" id="ARBA00023002"/>
    </source>
</evidence>
<feature type="binding site" evidence="7">
    <location>
        <position position="159"/>
    </location>
    <ligand>
        <name>substrate</name>
    </ligand>
</feature>
<feature type="binding site" evidence="7">
    <location>
        <position position="135"/>
    </location>
    <ligand>
        <name>substrate</name>
    </ligand>
</feature>
<dbReference type="InterPro" id="IPR006095">
    <property type="entry name" value="Glu/Leu/Phe/Val/Trp_DH"/>
</dbReference>
<dbReference type="InterPro" id="IPR006096">
    <property type="entry name" value="Glu/Leu/Phe/Val/Trp_DH_C"/>
</dbReference>